<gene>
    <name evidence="2" type="ORF">GCM10011614_23670</name>
</gene>
<evidence type="ECO:0000313" key="3">
    <source>
        <dbReference type="Proteomes" id="UP000648075"/>
    </source>
</evidence>
<keyword evidence="1" id="KW-0732">Signal</keyword>
<name>A0A918PIA8_9SPHN</name>
<dbReference type="EMBL" id="BMZA01000008">
    <property type="protein sequence ID" value="GGZ07983.1"/>
    <property type="molecule type" value="Genomic_DNA"/>
</dbReference>
<accession>A0A918PIA8</accession>
<proteinExistence type="predicted"/>
<sequence>MPNPPAPFPRSRPLRAGALCLAAAFSLSGLGDSSAAAGKEPPPVVAPAIAGYPAYMPMHGLRAPAVKLFVKCDASRAAGREVYQGRSGDSLYGRAEGGFEFVYEARDGAGNPCVYPFAPWLPQIVGSLDGTQYILRSSQPGHGVIFRTADEWASVDLRLFEIGRQRIHFEMQDISLDFSGAIQPKGGLQLEAYGGEKPGLFTAVVRRARIYGGKNAIFVPGGQTMLYVEDSDIAGNLSGTPDQDHTTYINGILVSHLRNSLWRGQRGWSNVASGHQLKDKAYLRIWENVTVANQPNGAPPSAMPLIDALGYGFTWSNGLKLARLKPEQAPRDALVDLRTENTYSPPQSYPWSVVADPAWRMPANPLAALDKVYLSVFLDTTVQSFRTEPYVFAVRPQGTRITPGTTLIEGNEQTTRAQQRIVSLAFNTVGNAARIYSDEGWGLTDPEVPQDQRWIFDRDAFARHALGLIGR</sequence>
<protein>
    <submittedName>
        <fullName evidence="2">Uncharacterized protein</fullName>
    </submittedName>
</protein>
<dbReference type="Proteomes" id="UP000648075">
    <property type="component" value="Unassembled WGS sequence"/>
</dbReference>
<feature type="chain" id="PRO_5037771772" evidence="1">
    <location>
        <begin position="36"/>
        <end position="471"/>
    </location>
</feature>
<comment type="caution">
    <text evidence="2">The sequence shown here is derived from an EMBL/GenBank/DDBJ whole genome shotgun (WGS) entry which is preliminary data.</text>
</comment>
<keyword evidence="3" id="KW-1185">Reference proteome</keyword>
<evidence type="ECO:0000256" key="1">
    <source>
        <dbReference type="SAM" id="SignalP"/>
    </source>
</evidence>
<dbReference type="AlphaFoldDB" id="A0A918PIA8"/>
<feature type="signal peptide" evidence="1">
    <location>
        <begin position="1"/>
        <end position="35"/>
    </location>
</feature>
<dbReference type="RefSeq" id="WP_189621401.1">
    <property type="nucleotide sequence ID" value="NZ_BMZA01000008.1"/>
</dbReference>
<reference evidence="2" key="2">
    <citation type="submission" date="2020-09" db="EMBL/GenBank/DDBJ databases">
        <authorList>
            <person name="Sun Q."/>
            <person name="Kim S."/>
        </authorList>
    </citation>
    <scope>NUCLEOTIDE SEQUENCE</scope>
    <source>
        <strain evidence="2">KCTC 32255</strain>
    </source>
</reference>
<evidence type="ECO:0000313" key="2">
    <source>
        <dbReference type="EMBL" id="GGZ07983.1"/>
    </source>
</evidence>
<reference evidence="2" key="1">
    <citation type="journal article" date="2014" name="Int. J. Syst. Evol. Microbiol.">
        <title>Complete genome sequence of Corynebacterium casei LMG S-19264T (=DSM 44701T), isolated from a smear-ripened cheese.</title>
        <authorList>
            <consortium name="US DOE Joint Genome Institute (JGI-PGF)"/>
            <person name="Walter F."/>
            <person name="Albersmeier A."/>
            <person name="Kalinowski J."/>
            <person name="Ruckert C."/>
        </authorList>
    </citation>
    <scope>NUCLEOTIDE SEQUENCE</scope>
    <source>
        <strain evidence="2">KCTC 32255</strain>
    </source>
</reference>
<organism evidence="2 3">
    <name type="scientific">Novosphingobium colocasiae</name>
    <dbReference type="NCBI Taxonomy" id="1256513"/>
    <lineage>
        <taxon>Bacteria</taxon>
        <taxon>Pseudomonadati</taxon>
        <taxon>Pseudomonadota</taxon>
        <taxon>Alphaproteobacteria</taxon>
        <taxon>Sphingomonadales</taxon>
        <taxon>Sphingomonadaceae</taxon>
        <taxon>Novosphingobium</taxon>
    </lineage>
</organism>